<gene>
    <name evidence="2" type="ORF">OCBIM_22029189mg</name>
</gene>
<organism evidence="2">
    <name type="scientific">Octopus bimaculoides</name>
    <name type="common">California two-spotted octopus</name>
    <dbReference type="NCBI Taxonomy" id="37653"/>
    <lineage>
        <taxon>Eukaryota</taxon>
        <taxon>Metazoa</taxon>
        <taxon>Spiralia</taxon>
        <taxon>Lophotrochozoa</taxon>
        <taxon>Mollusca</taxon>
        <taxon>Cephalopoda</taxon>
        <taxon>Coleoidea</taxon>
        <taxon>Octopodiformes</taxon>
        <taxon>Octopoda</taxon>
        <taxon>Incirrata</taxon>
        <taxon>Octopodidae</taxon>
        <taxon>Octopus</taxon>
    </lineage>
</organism>
<dbReference type="InterPro" id="IPR017946">
    <property type="entry name" value="PLC-like_Pdiesterase_TIM-brl"/>
</dbReference>
<feature type="domain" description="Phosphatidylinositol-specific phospholipase C X" evidence="1">
    <location>
        <begin position="26"/>
        <end position="197"/>
    </location>
</feature>
<reference evidence="2" key="1">
    <citation type="submission" date="2015-07" db="EMBL/GenBank/DDBJ databases">
        <title>MeaNS - Measles Nucleotide Surveillance Program.</title>
        <authorList>
            <person name="Tran T."/>
            <person name="Druce J."/>
        </authorList>
    </citation>
    <scope>NUCLEOTIDE SEQUENCE</scope>
    <source>
        <strain evidence="2">UCB-OBI-ISO-001</strain>
        <tissue evidence="2">Gonad</tissue>
    </source>
</reference>
<dbReference type="Pfam" id="PF00388">
    <property type="entry name" value="PI-PLC-X"/>
    <property type="match status" value="1"/>
</dbReference>
<dbReference type="CDD" id="cd08616">
    <property type="entry name" value="PI-PLCXD1c"/>
    <property type="match status" value="1"/>
</dbReference>
<dbReference type="KEGG" id="obi:106875154"/>
<dbReference type="GO" id="GO:0006629">
    <property type="term" value="P:lipid metabolic process"/>
    <property type="evidence" value="ECO:0007669"/>
    <property type="project" value="InterPro"/>
</dbReference>
<dbReference type="PANTHER" id="PTHR13593">
    <property type="match status" value="1"/>
</dbReference>
<dbReference type="OrthoDB" id="1046782at2759"/>
<dbReference type="STRING" id="37653.A0A0L8GRG1"/>
<dbReference type="PROSITE" id="PS50007">
    <property type="entry name" value="PIPLC_X_DOMAIN"/>
    <property type="match status" value="1"/>
</dbReference>
<dbReference type="SUPFAM" id="SSF51695">
    <property type="entry name" value="PLC-like phosphodiesterases"/>
    <property type="match status" value="1"/>
</dbReference>
<name>A0A0L8GRG1_OCTBM</name>
<dbReference type="PANTHER" id="PTHR13593:SF113">
    <property type="entry name" value="SI:DKEY-266F7.9"/>
    <property type="match status" value="1"/>
</dbReference>
<dbReference type="Gene3D" id="3.20.20.190">
    <property type="entry name" value="Phosphatidylinositol (PI) phosphodiesterase"/>
    <property type="match status" value="1"/>
</dbReference>
<dbReference type="OMA" id="ALPAMMH"/>
<sequence>MAKTGDVSNIDPSNDLANWMSQLPASCHDLPLNSLAIPGSHDSFSSKLKEGEIAPDCTELIRLAEKLFGKAADKVIMRWSTTQNLDLGEQLEKGIRYFDLRVAYNDSCNDFQFVHGIYGPKIDCCMQEINSFLEKHQKELVILDFNHFYNVNPENHKRLLSMLSDIFGKKMCPFIGAANLTLNVAWEVNLQVVICYHHNLATQQPIFWPGNAVQHLWANTDQLPKLISAFEEEYHKGRPSDCFFNWQGTLTPTVTTVLQHLDGSLKTTLAEKATSAITKWVADKSPCCKGLNIISVDFMQLYDFVHVIVEMNHDIQ</sequence>
<accession>A0A0L8GRG1</accession>
<evidence type="ECO:0000259" key="1">
    <source>
        <dbReference type="SMART" id="SM00148"/>
    </source>
</evidence>
<evidence type="ECO:0000313" key="2">
    <source>
        <dbReference type="EMBL" id="KOF79631.1"/>
    </source>
</evidence>
<dbReference type="AlphaFoldDB" id="A0A0L8GRG1"/>
<dbReference type="InterPro" id="IPR042158">
    <property type="entry name" value="PLCXD1/2/3"/>
</dbReference>
<proteinExistence type="predicted"/>
<dbReference type="GO" id="GO:0008081">
    <property type="term" value="F:phosphoric diester hydrolase activity"/>
    <property type="evidence" value="ECO:0007669"/>
    <property type="project" value="InterPro"/>
</dbReference>
<dbReference type="SMART" id="SM00148">
    <property type="entry name" value="PLCXc"/>
    <property type="match status" value="1"/>
</dbReference>
<dbReference type="EMBL" id="KQ420673">
    <property type="protein sequence ID" value="KOF79631.1"/>
    <property type="molecule type" value="Genomic_DNA"/>
</dbReference>
<dbReference type="InterPro" id="IPR051057">
    <property type="entry name" value="PI-PLC_domain"/>
</dbReference>
<dbReference type="InterPro" id="IPR000909">
    <property type="entry name" value="PLipase_C_PInositol-sp_X_dom"/>
</dbReference>
<protein>
    <recommendedName>
        <fullName evidence="1">Phosphatidylinositol-specific phospholipase C X domain-containing protein</fullName>
    </recommendedName>
</protein>